<keyword evidence="1" id="KW-0812">Transmembrane</keyword>
<feature type="transmembrane region" description="Helical" evidence="1">
    <location>
        <begin position="512"/>
        <end position="538"/>
    </location>
</feature>
<dbReference type="AlphaFoldDB" id="A0AAV0B9V9"/>
<protein>
    <submittedName>
        <fullName evidence="2">Expressed protein</fullName>
    </submittedName>
</protein>
<feature type="transmembrane region" description="Helical" evidence="1">
    <location>
        <begin position="157"/>
        <end position="179"/>
    </location>
</feature>
<proteinExistence type="predicted"/>
<dbReference type="PANTHER" id="PTHR22950:SF695">
    <property type="entry name" value="AMINO ACID TRANSPORTER TRANSMEMBRANE DOMAIN-CONTAINING PROTEIN"/>
    <property type="match status" value="1"/>
</dbReference>
<comment type="caution">
    <text evidence="2">The sequence shown here is derived from an EMBL/GenBank/DDBJ whole genome shotgun (WGS) entry which is preliminary data.</text>
</comment>
<gene>
    <name evidence="2" type="ORF">PPACK8108_LOCUS15218</name>
</gene>
<dbReference type="GO" id="GO:0005774">
    <property type="term" value="C:vacuolar membrane"/>
    <property type="evidence" value="ECO:0007669"/>
    <property type="project" value="TreeGrafter"/>
</dbReference>
<evidence type="ECO:0000256" key="1">
    <source>
        <dbReference type="SAM" id="Phobius"/>
    </source>
</evidence>
<feature type="transmembrane region" description="Helical" evidence="1">
    <location>
        <begin position="232"/>
        <end position="249"/>
    </location>
</feature>
<dbReference type="PANTHER" id="PTHR22950">
    <property type="entry name" value="AMINO ACID TRANSPORTER"/>
    <property type="match status" value="1"/>
</dbReference>
<dbReference type="GO" id="GO:0015179">
    <property type="term" value="F:L-amino acid transmembrane transporter activity"/>
    <property type="evidence" value="ECO:0007669"/>
    <property type="project" value="TreeGrafter"/>
</dbReference>
<organism evidence="2 3">
    <name type="scientific">Phakopsora pachyrhizi</name>
    <name type="common">Asian soybean rust disease fungus</name>
    <dbReference type="NCBI Taxonomy" id="170000"/>
    <lineage>
        <taxon>Eukaryota</taxon>
        <taxon>Fungi</taxon>
        <taxon>Dikarya</taxon>
        <taxon>Basidiomycota</taxon>
        <taxon>Pucciniomycotina</taxon>
        <taxon>Pucciniomycetes</taxon>
        <taxon>Pucciniales</taxon>
        <taxon>Phakopsoraceae</taxon>
        <taxon>Phakopsora</taxon>
    </lineage>
</organism>
<feature type="transmembrane region" description="Helical" evidence="1">
    <location>
        <begin position="191"/>
        <end position="212"/>
    </location>
</feature>
<dbReference type="EMBL" id="CALTRL010004028">
    <property type="protein sequence ID" value="CAH7682348.1"/>
    <property type="molecule type" value="Genomic_DNA"/>
</dbReference>
<accession>A0AAV0B9V9</accession>
<feature type="transmembrane region" description="Helical" evidence="1">
    <location>
        <begin position="93"/>
        <end position="114"/>
    </location>
</feature>
<evidence type="ECO:0000313" key="2">
    <source>
        <dbReference type="EMBL" id="CAH7682348.1"/>
    </source>
</evidence>
<feature type="transmembrane region" description="Helical" evidence="1">
    <location>
        <begin position="582"/>
        <end position="605"/>
    </location>
</feature>
<evidence type="ECO:0000313" key="3">
    <source>
        <dbReference type="Proteomes" id="UP001153365"/>
    </source>
</evidence>
<reference evidence="2" key="1">
    <citation type="submission" date="2022-06" db="EMBL/GenBank/DDBJ databases">
        <authorList>
            <consortium name="SYNGENTA / RWTH Aachen University"/>
        </authorList>
    </citation>
    <scope>NUCLEOTIDE SEQUENCE</scope>
</reference>
<feature type="transmembrane region" description="Helical" evidence="1">
    <location>
        <begin position="484"/>
        <end position="506"/>
    </location>
</feature>
<keyword evidence="3" id="KW-1185">Reference proteome</keyword>
<feature type="transmembrane region" description="Helical" evidence="1">
    <location>
        <begin position="395"/>
        <end position="415"/>
    </location>
</feature>
<dbReference type="Proteomes" id="UP001153365">
    <property type="component" value="Unassembled WGS sequence"/>
</dbReference>
<feature type="transmembrane region" description="Helical" evidence="1">
    <location>
        <begin position="352"/>
        <end position="375"/>
    </location>
</feature>
<keyword evidence="1" id="KW-1133">Transmembrane helix</keyword>
<sequence>MGDDHEREPLVQQQQQHFRSRDCTNPCLGSVDQNEGRSRVRLRTGGRGKGRGRRRLYGGGRLDSGGDLSIWQVALGVSSDILSPAPLLIPHTFLLLGLPIAIPILFLTASLSWFSHVILVVCGRYVGGRTLTQIASAALPDRWRSFNTWFGEPVVEIFRIFLAVGRGCVNVMLVTDLFVQLIKPYTQNSSLIYLRLLIIVIVSIISSLPKLIMPRRPLFLPSSYPILSRLPLILVFFWPVSIVIIGLRLRELNRELDGKIPPPTGGGDGSEAITSGTIWGGFTILLFCLTTPQNTFKRMRSLRRVNKPPTTTHPMVPLNHSSLDPVSDPTMTGQSKSSPLSSYTLRRYSWEFATFLGVLSSSLICLCWGLVGYLGLDRGGFEVNIMASLPSSDPWITSARILLLMILFPAIADSLQPATTGVMNLIKLPLRFRRLSGGSRNRKRLNSNVSGSSRRRKLFKSEFVEEDDEEDDDEEEMVSRRVGVFRVVLVSIYIIVGLVAVVFGGSSGGESSLIQVVGCFGSSILTGLLPSLFFVALFHVRKARSILITDPSSRILIEDDLLLRKESQLQKKLSGRRIWQDLGVFGLLLPYCLVIFIKGTIIGIIRK</sequence>
<name>A0AAV0B9V9_PHAPC</name>
<keyword evidence="1" id="KW-0472">Membrane</keyword>